<dbReference type="AlphaFoldDB" id="A0A5J4VAK3"/>
<protein>
    <submittedName>
        <fullName evidence="1">Uncharacterized protein</fullName>
    </submittedName>
</protein>
<evidence type="ECO:0000313" key="1">
    <source>
        <dbReference type="EMBL" id="KAA6379374.1"/>
    </source>
</evidence>
<evidence type="ECO:0000313" key="2">
    <source>
        <dbReference type="Proteomes" id="UP000324800"/>
    </source>
</evidence>
<accession>A0A5J4VAK3</accession>
<organism evidence="1 2">
    <name type="scientific">Streblomastix strix</name>
    <dbReference type="NCBI Taxonomy" id="222440"/>
    <lineage>
        <taxon>Eukaryota</taxon>
        <taxon>Metamonada</taxon>
        <taxon>Preaxostyla</taxon>
        <taxon>Oxymonadida</taxon>
        <taxon>Streblomastigidae</taxon>
        <taxon>Streblomastix</taxon>
    </lineage>
</organism>
<proteinExistence type="predicted"/>
<dbReference type="EMBL" id="SNRW01008534">
    <property type="protein sequence ID" value="KAA6379374.1"/>
    <property type="molecule type" value="Genomic_DNA"/>
</dbReference>
<dbReference type="Proteomes" id="UP000324800">
    <property type="component" value="Unassembled WGS sequence"/>
</dbReference>
<reference evidence="1 2" key="1">
    <citation type="submission" date="2019-03" db="EMBL/GenBank/DDBJ databases">
        <title>Single cell metagenomics reveals metabolic interactions within the superorganism composed of flagellate Streblomastix strix and complex community of Bacteroidetes bacteria on its surface.</title>
        <authorList>
            <person name="Treitli S.C."/>
            <person name="Kolisko M."/>
            <person name="Husnik F."/>
            <person name="Keeling P."/>
            <person name="Hampl V."/>
        </authorList>
    </citation>
    <scope>NUCLEOTIDE SEQUENCE [LARGE SCALE GENOMIC DNA]</scope>
    <source>
        <strain evidence="1">ST1C</strain>
    </source>
</reference>
<name>A0A5J4VAK3_9EUKA</name>
<comment type="caution">
    <text evidence="1">The sequence shown here is derived from an EMBL/GenBank/DDBJ whole genome shotgun (WGS) entry which is preliminary data.</text>
</comment>
<sequence length="147" mass="16394">MLTANVGLVKTAHGGLHAYCNRDGYTLPSNPSCLKQILDSWNVDIEISFKEYIDKVNMRELGWQITEEGTIEQMNDELAQIYIDGLKNLDTHNCPQPNCMEVSLLSAFSGIYGITNEQKRVQGLGNICKFNKLTANAEKNYGKAAFS</sequence>
<gene>
    <name evidence="1" type="ORF">EZS28_025099</name>
</gene>